<sequence length="214" mass="25828">MKWIYNLSKTNINYYIYKLNINDEILYNNNEARYLYILKGTIAMFKCFNNNKTFFSTLLNNNQIICLNMTTSIYSSDEYYYKFIAFSTTYLISFPYKIYSNLLFIHNLNPYIIRSQNLIIKRYEITNYIFQQKYMKNRIISIILFLVIEFGIFYNKYICIPFKLGQNKLALLTGINKTTVNKIIRQLYKKKVIYYKNKSICLNNISNLSSIYFY</sequence>
<evidence type="ECO:0000313" key="6">
    <source>
        <dbReference type="EMBL" id="ARW68591.1"/>
    </source>
</evidence>
<dbReference type="InterPro" id="IPR018490">
    <property type="entry name" value="cNMP-bd_dom_sf"/>
</dbReference>
<dbReference type="GeneID" id="33361844"/>
<keyword evidence="6" id="KW-0934">Plastid</keyword>
<keyword evidence="4" id="KW-1133">Transmembrane helix</keyword>
<keyword evidence="4" id="KW-0472">Membrane</keyword>
<name>A0A1Z1MS49_9FLOR</name>
<dbReference type="InterPro" id="IPR012318">
    <property type="entry name" value="HTH_CRP"/>
</dbReference>
<feature type="transmembrane region" description="Helical" evidence="4">
    <location>
        <begin position="139"/>
        <end position="158"/>
    </location>
</feature>
<accession>A0A1Z1MS49</accession>
<protein>
    <submittedName>
        <fullName evidence="6">Global nitrogen transcriptional regulator</fullName>
    </submittedName>
</protein>
<gene>
    <name evidence="6" type="primary">ntcA</name>
</gene>
<dbReference type="SUPFAM" id="SSF51206">
    <property type="entry name" value="cAMP-binding domain-like"/>
    <property type="match status" value="1"/>
</dbReference>
<keyword evidence="1" id="KW-0805">Transcription regulation</keyword>
<dbReference type="Gene3D" id="1.10.10.10">
    <property type="entry name" value="Winged helix-like DNA-binding domain superfamily/Winged helix DNA-binding domain"/>
    <property type="match status" value="1"/>
</dbReference>
<feature type="domain" description="HTH crp-type" evidence="5">
    <location>
        <begin position="133"/>
        <end position="206"/>
    </location>
</feature>
<keyword evidence="2" id="KW-0238">DNA-binding</keyword>
<evidence type="ECO:0000259" key="5">
    <source>
        <dbReference type="PROSITE" id="PS51063"/>
    </source>
</evidence>
<reference evidence="6" key="1">
    <citation type="journal article" date="2017" name="J. Phycol.">
        <title>Analysis of chloroplast genomes and a supermatrix inform reclassification of the Rhodomelaceae (Rhodophyta).</title>
        <authorList>
            <person name="Diaz-Tapia P."/>
            <person name="Maggs C.A."/>
            <person name="West J.A."/>
            <person name="Verbruggen H."/>
        </authorList>
    </citation>
    <scope>NUCLEOTIDE SEQUENCE</scope>
    <source>
        <strain evidence="6">PD1676</strain>
    </source>
</reference>
<evidence type="ECO:0000256" key="3">
    <source>
        <dbReference type="ARBA" id="ARBA00023163"/>
    </source>
</evidence>
<dbReference type="AlphaFoldDB" id="A0A1Z1MS49"/>
<evidence type="ECO:0000256" key="4">
    <source>
        <dbReference type="SAM" id="Phobius"/>
    </source>
</evidence>
<evidence type="ECO:0000256" key="1">
    <source>
        <dbReference type="ARBA" id="ARBA00023015"/>
    </source>
</evidence>
<keyword evidence="3" id="KW-0804">Transcription</keyword>
<proteinExistence type="predicted"/>
<geneLocation type="chloroplast" evidence="6"/>
<dbReference type="InterPro" id="IPR036390">
    <property type="entry name" value="WH_DNA-bd_sf"/>
</dbReference>
<dbReference type="GO" id="GO:0006355">
    <property type="term" value="P:regulation of DNA-templated transcription"/>
    <property type="evidence" value="ECO:0007669"/>
    <property type="project" value="InterPro"/>
</dbReference>
<dbReference type="GO" id="GO:0003677">
    <property type="term" value="F:DNA binding"/>
    <property type="evidence" value="ECO:0007669"/>
    <property type="project" value="UniProtKB-KW"/>
</dbReference>
<organism evidence="6">
    <name type="scientific">Taenioma perpusillum</name>
    <dbReference type="NCBI Taxonomy" id="210852"/>
    <lineage>
        <taxon>Eukaryota</taxon>
        <taxon>Rhodophyta</taxon>
        <taxon>Florideophyceae</taxon>
        <taxon>Rhodymeniophycidae</taxon>
        <taxon>Ceramiales</taxon>
        <taxon>Delesseriaceae</taxon>
        <taxon>Taenioma</taxon>
    </lineage>
</organism>
<dbReference type="PROSITE" id="PS51063">
    <property type="entry name" value="HTH_CRP_2"/>
    <property type="match status" value="1"/>
</dbReference>
<evidence type="ECO:0000256" key="2">
    <source>
        <dbReference type="ARBA" id="ARBA00023125"/>
    </source>
</evidence>
<dbReference type="InterPro" id="IPR036388">
    <property type="entry name" value="WH-like_DNA-bd_sf"/>
</dbReference>
<keyword evidence="4" id="KW-0812">Transmembrane</keyword>
<dbReference type="SUPFAM" id="SSF46785">
    <property type="entry name" value="Winged helix' DNA-binding domain"/>
    <property type="match status" value="1"/>
</dbReference>
<dbReference type="RefSeq" id="YP_009399194.1">
    <property type="nucleotide sequence ID" value="NC_035295.1"/>
</dbReference>
<dbReference type="EMBL" id="MF101452">
    <property type="protein sequence ID" value="ARW68591.1"/>
    <property type="molecule type" value="Genomic_DNA"/>
</dbReference>
<keyword evidence="6" id="KW-0150">Chloroplast</keyword>